<evidence type="ECO:0000256" key="1">
    <source>
        <dbReference type="SAM" id="MobiDB-lite"/>
    </source>
</evidence>
<feature type="compositionally biased region" description="Basic and acidic residues" evidence="1">
    <location>
        <begin position="46"/>
        <end position="74"/>
    </location>
</feature>
<protein>
    <submittedName>
        <fullName evidence="3">Uncharacterized protein</fullName>
    </submittedName>
</protein>
<gene>
    <name evidence="3" type="ORF">BCR43DRAFT_484897</name>
</gene>
<dbReference type="Proteomes" id="UP000242180">
    <property type="component" value="Unassembled WGS sequence"/>
</dbReference>
<organism evidence="3 4">
    <name type="scientific">Syncephalastrum racemosum</name>
    <name type="common">Filamentous fungus</name>
    <dbReference type="NCBI Taxonomy" id="13706"/>
    <lineage>
        <taxon>Eukaryota</taxon>
        <taxon>Fungi</taxon>
        <taxon>Fungi incertae sedis</taxon>
        <taxon>Mucoromycota</taxon>
        <taxon>Mucoromycotina</taxon>
        <taxon>Mucoromycetes</taxon>
        <taxon>Mucorales</taxon>
        <taxon>Syncephalastraceae</taxon>
        <taxon>Syncephalastrum</taxon>
    </lineage>
</organism>
<keyword evidence="2" id="KW-0812">Transmembrane</keyword>
<evidence type="ECO:0000313" key="4">
    <source>
        <dbReference type="Proteomes" id="UP000242180"/>
    </source>
</evidence>
<feature type="compositionally biased region" description="Basic and acidic residues" evidence="1">
    <location>
        <begin position="94"/>
        <end position="180"/>
    </location>
</feature>
<name>A0A1X2HLL4_SYNRA</name>
<feature type="transmembrane region" description="Helical" evidence="2">
    <location>
        <begin position="335"/>
        <end position="352"/>
    </location>
</feature>
<feature type="compositionally biased region" description="Basic and acidic residues" evidence="1">
    <location>
        <begin position="187"/>
        <end position="222"/>
    </location>
</feature>
<dbReference type="AlphaFoldDB" id="A0A1X2HLL4"/>
<feature type="compositionally biased region" description="Low complexity" evidence="1">
    <location>
        <begin position="223"/>
        <end position="233"/>
    </location>
</feature>
<keyword evidence="2" id="KW-1133">Transmembrane helix</keyword>
<reference evidence="3 4" key="1">
    <citation type="submission" date="2016-07" db="EMBL/GenBank/DDBJ databases">
        <title>Pervasive Adenine N6-methylation of Active Genes in Fungi.</title>
        <authorList>
            <consortium name="DOE Joint Genome Institute"/>
            <person name="Mondo S.J."/>
            <person name="Dannebaum R.O."/>
            <person name="Kuo R.C."/>
            <person name="Labutti K."/>
            <person name="Haridas S."/>
            <person name="Kuo A."/>
            <person name="Salamov A."/>
            <person name="Ahrendt S.R."/>
            <person name="Lipzen A."/>
            <person name="Sullivan W."/>
            <person name="Andreopoulos W.B."/>
            <person name="Clum A."/>
            <person name="Lindquist E."/>
            <person name="Daum C."/>
            <person name="Ramamoorthy G.K."/>
            <person name="Gryganskyi A."/>
            <person name="Culley D."/>
            <person name="Magnuson J.K."/>
            <person name="James T.Y."/>
            <person name="O'Malley M.A."/>
            <person name="Stajich J.E."/>
            <person name="Spatafora J.W."/>
            <person name="Visel A."/>
            <person name="Grigoriev I.V."/>
        </authorList>
    </citation>
    <scope>NUCLEOTIDE SEQUENCE [LARGE SCALE GENOMIC DNA]</scope>
    <source>
        <strain evidence="3 4">NRRL 2496</strain>
    </source>
</reference>
<dbReference type="EMBL" id="MCGN01000002">
    <property type="protein sequence ID" value="ORZ00249.1"/>
    <property type="molecule type" value="Genomic_DNA"/>
</dbReference>
<feature type="region of interest" description="Disordered" evidence="1">
    <location>
        <begin position="1"/>
        <end position="246"/>
    </location>
</feature>
<accession>A0A1X2HLL4</accession>
<dbReference type="OrthoDB" id="2290684at2759"/>
<evidence type="ECO:0000313" key="3">
    <source>
        <dbReference type="EMBL" id="ORZ00249.1"/>
    </source>
</evidence>
<dbReference type="InParanoid" id="A0A1X2HLL4"/>
<proteinExistence type="predicted"/>
<evidence type="ECO:0000256" key="2">
    <source>
        <dbReference type="SAM" id="Phobius"/>
    </source>
</evidence>
<keyword evidence="4" id="KW-1185">Reference proteome</keyword>
<keyword evidence="2" id="KW-0472">Membrane</keyword>
<comment type="caution">
    <text evidence="3">The sequence shown here is derived from an EMBL/GenBank/DDBJ whole genome shotgun (WGS) entry which is preliminary data.</text>
</comment>
<sequence length="354" mass="39349">MWSGLSGASWSDIFDPSATDDELSRLQSSRHHGSDSEWVNINSMPQDERKYRSGRDHDRKDHKVDRQSDEEKHAQPSNTRDTDLMSSSSHHEKHKDDASSSDHHDKQSPSHDKHQDESHDKHKDGASHDKHKEGSSHDKHEESSHDKHEDKSSHDRHKDGSSHDKHKEESRHDIHEKPSSDPHSGSKQKDAKHEESKAQEHPLDGSHQDDIVLLDRPRKDDLSSSTPSIESLSDGASSSMSTPELIDPTTALEPHQETNGPADALPAAWSDYMRLMSSSSANIMEPTVVVSTVYAVNTLPGTYPNIDYNALDYGNIGQIGVFTDAGARTSLIDPSAFVASLVLSLLFGYVFGRE</sequence>